<dbReference type="InterPro" id="IPR010982">
    <property type="entry name" value="Lambda_DNA-bd_dom_sf"/>
</dbReference>
<dbReference type="EMBL" id="FOLI01000007">
    <property type="protein sequence ID" value="SFC18031.1"/>
    <property type="molecule type" value="Genomic_DNA"/>
</dbReference>
<protein>
    <submittedName>
        <fullName evidence="2">Helix-turn-helix domain-containing protein</fullName>
    </submittedName>
</protein>
<dbReference type="InterPro" id="IPR001387">
    <property type="entry name" value="Cro/C1-type_HTH"/>
</dbReference>
<dbReference type="PROSITE" id="PS50943">
    <property type="entry name" value="HTH_CROC1"/>
    <property type="match status" value="1"/>
</dbReference>
<dbReference type="SUPFAM" id="SSF47413">
    <property type="entry name" value="lambda repressor-like DNA-binding domains"/>
    <property type="match status" value="1"/>
</dbReference>
<dbReference type="OrthoDB" id="2296017at2"/>
<name>A0A1I1H2L9_9LACO</name>
<dbReference type="Gene3D" id="1.10.260.40">
    <property type="entry name" value="lambda repressor-like DNA-binding domains"/>
    <property type="match status" value="1"/>
</dbReference>
<evidence type="ECO:0000259" key="1">
    <source>
        <dbReference type="PROSITE" id="PS50943"/>
    </source>
</evidence>
<organism evidence="2 3">
    <name type="scientific">Fructobacillus durionis</name>
    <dbReference type="NCBI Taxonomy" id="283737"/>
    <lineage>
        <taxon>Bacteria</taxon>
        <taxon>Bacillati</taxon>
        <taxon>Bacillota</taxon>
        <taxon>Bacilli</taxon>
        <taxon>Lactobacillales</taxon>
        <taxon>Lactobacillaceae</taxon>
        <taxon>Fructobacillus</taxon>
    </lineage>
</organism>
<evidence type="ECO:0000313" key="3">
    <source>
        <dbReference type="Proteomes" id="UP000199376"/>
    </source>
</evidence>
<dbReference type="AlphaFoldDB" id="A0A1I1H2L9"/>
<sequence>MNKNFTEVQKLGKLIRHIRETRSISAAKLAQKTKVSTSAISKFERGHTDMQLSTTIQLLAAMGVSMKDLCRQGVFEGFRLLDWAQLAAENSQNREMLSNILDNVQKIEYRLRHEMIFRRVLRLRLGLHDSIDEVINYFEDLDILLEFDDYLYQIVVSDLPEWLINHLEKIR</sequence>
<dbReference type="GO" id="GO:0003677">
    <property type="term" value="F:DNA binding"/>
    <property type="evidence" value="ECO:0007669"/>
    <property type="project" value="InterPro"/>
</dbReference>
<gene>
    <name evidence="2" type="ORF">SAMN05660453_1237</name>
</gene>
<dbReference type="RefSeq" id="WP_091503055.1">
    <property type="nucleotide sequence ID" value="NZ_FOLI01000007.1"/>
</dbReference>
<proteinExistence type="predicted"/>
<feature type="domain" description="HTH cro/C1-type" evidence="1">
    <location>
        <begin position="15"/>
        <end position="69"/>
    </location>
</feature>
<keyword evidence="3" id="KW-1185">Reference proteome</keyword>
<dbReference type="Proteomes" id="UP000199376">
    <property type="component" value="Unassembled WGS sequence"/>
</dbReference>
<evidence type="ECO:0000313" key="2">
    <source>
        <dbReference type="EMBL" id="SFC18031.1"/>
    </source>
</evidence>
<dbReference type="STRING" id="283737.SAMN05660453_1237"/>
<accession>A0A1I1H2L9</accession>
<reference evidence="2 3" key="1">
    <citation type="submission" date="2016-10" db="EMBL/GenBank/DDBJ databases">
        <authorList>
            <person name="de Groot N.N."/>
        </authorList>
    </citation>
    <scope>NUCLEOTIDE SEQUENCE [LARGE SCALE GENOMIC DNA]</scope>
    <source>
        <strain evidence="2 3">DSM 19113</strain>
    </source>
</reference>
<dbReference type="SMART" id="SM00530">
    <property type="entry name" value="HTH_XRE"/>
    <property type="match status" value="1"/>
</dbReference>
<dbReference type="Pfam" id="PF13560">
    <property type="entry name" value="HTH_31"/>
    <property type="match status" value="1"/>
</dbReference>
<dbReference type="CDD" id="cd00093">
    <property type="entry name" value="HTH_XRE"/>
    <property type="match status" value="1"/>
</dbReference>